<keyword evidence="3 5" id="KW-1133">Transmembrane helix</keyword>
<dbReference type="GO" id="GO:0016491">
    <property type="term" value="F:oxidoreductase activity"/>
    <property type="evidence" value="ECO:0007669"/>
    <property type="project" value="InterPro"/>
</dbReference>
<reference evidence="7 8" key="1">
    <citation type="journal article" date="2020" name="Genome Biol. Evol.">
        <title>A new high-quality draft genome assembly of the Chinese cordyceps Ophiocordyceps sinensis.</title>
        <authorList>
            <person name="Shu R."/>
            <person name="Zhang J."/>
            <person name="Meng Q."/>
            <person name="Zhang H."/>
            <person name="Zhou G."/>
            <person name="Li M."/>
            <person name="Wu P."/>
            <person name="Zhao Y."/>
            <person name="Chen C."/>
            <person name="Qin Q."/>
        </authorList>
    </citation>
    <scope>NUCLEOTIDE SEQUENCE [LARGE SCALE GENOMIC DNA]</scope>
    <source>
        <strain evidence="7 8">IOZ07</strain>
    </source>
</reference>
<evidence type="ECO:0000256" key="2">
    <source>
        <dbReference type="ARBA" id="ARBA00022692"/>
    </source>
</evidence>
<comment type="subcellular location">
    <subcellularLocation>
        <location evidence="1">Membrane</location>
    </subcellularLocation>
</comment>
<evidence type="ECO:0000313" key="7">
    <source>
        <dbReference type="EMBL" id="KAF4506940.1"/>
    </source>
</evidence>
<dbReference type="OrthoDB" id="408954at2759"/>
<feature type="domain" description="Fatty acid hydroxylase" evidence="6">
    <location>
        <begin position="161"/>
        <end position="295"/>
    </location>
</feature>
<feature type="transmembrane region" description="Helical" evidence="5">
    <location>
        <begin position="149"/>
        <end position="172"/>
    </location>
</feature>
<evidence type="ECO:0000256" key="3">
    <source>
        <dbReference type="ARBA" id="ARBA00022989"/>
    </source>
</evidence>
<organism evidence="7 8">
    <name type="scientific">Ophiocordyceps sinensis</name>
    <dbReference type="NCBI Taxonomy" id="72228"/>
    <lineage>
        <taxon>Eukaryota</taxon>
        <taxon>Fungi</taxon>
        <taxon>Dikarya</taxon>
        <taxon>Ascomycota</taxon>
        <taxon>Pezizomycotina</taxon>
        <taxon>Sordariomycetes</taxon>
        <taxon>Hypocreomycetidae</taxon>
        <taxon>Hypocreales</taxon>
        <taxon>Ophiocordycipitaceae</taxon>
        <taxon>Ophiocordyceps</taxon>
    </lineage>
</organism>
<evidence type="ECO:0000256" key="4">
    <source>
        <dbReference type="ARBA" id="ARBA00023136"/>
    </source>
</evidence>
<gene>
    <name evidence="7" type="ORF">G6O67_005624</name>
</gene>
<keyword evidence="8" id="KW-1185">Reference proteome</keyword>
<dbReference type="InterPro" id="IPR050307">
    <property type="entry name" value="Sterol_Desaturase_Related"/>
</dbReference>
<dbReference type="Pfam" id="PF04116">
    <property type="entry name" value="FA_hydroxylase"/>
    <property type="match status" value="1"/>
</dbReference>
<dbReference type="InterPro" id="IPR006694">
    <property type="entry name" value="Fatty_acid_hydroxylase"/>
</dbReference>
<accession>A0A8H4LWN9</accession>
<name>A0A8H4LWN9_9HYPO</name>
<evidence type="ECO:0000256" key="1">
    <source>
        <dbReference type="ARBA" id="ARBA00004370"/>
    </source>
</evidence>
<dbReference type="PANTHER" id="PTHR11863">
    <property type="entry name" value="STEROL DESATURASE"/>
    <property type="match status" value="1"/>
</dbReference>
<dbReference type="GO" id="GO:0016020">
    <property type="term" value="C:membrane"/>
    <property type="evidence" value="ECO:0007669"/>
    <property type="project" value="UniProtKB-SubCell"/>
</dbReference>
<proteinExistence type="predicted"/>
<dbReference type="AlphaFoldDB" id="A0A8H4LWN9"/>
<comment type="caution">
    <text evidence="7">The sequence shown here is derived from an EMBL/GenBank/DDBJ whole genome shotgun (WGS) entry which is preliminary data.</text>
</comment>
<evidence type="ECO:0000259" key="6">
    <source>
        <dbReference type="Pfam" id="PF04116"/>
    </source>
</evidence>
<dbReference type="Proteomes" id="UP000557566">
    <property type="component" value="Unassembled WGS sequence"/>
</dbReference>
<evidence type="ECO:0000256" key="5">
    <source>
        <dbReference type="SAM" id="Phobius"/>
    </source>
</evidence>
<keyword evidence="2 5" id="KW-0812">Transmembrane</keyword>
<evidence type="ECO:0000313" key="8">
    <source>
        <dbReference type="Proteomes" id="UP000557566"/>
    </source>
</evidence>
<dbReference type="GO" id="GO:0008610">
    <property type="term" value="P:lipid biosynthetic process"/>
    <property type="evidence" value="ECO:0007669"/>
    <property type="project" value="InterPro"/>
</dbReference>
<dbReference type="EMBL" id="JAAVMX010000006">
    <property type="protein sequence ID" value="KAF4506940.1"/>
    <property type="molecule type" value="Genomic_DNA"/>
</dbReference>
<sequence>MASNTTSTSHPSLAPGISDFHLSLLLPIAVHWLTSGFFEICDRTGWLGQHRLHTSAEELARNRVTRRECLRVTLQCQGLQVLLGLALGALGEGEEDAADELRVAVLAGRVRAVFAAAAGVLPLSGIDFKTIMTLSGHKFDSIEALTVRLLYWYIVPVFQLAAALVVADAWMYGLHRLGHTNKWIYKHIHSQHHRLYVPYSWGGSYNHPFDSLAVDGLSYGFGCWVSGLSTRQSILLFAYGSFKNVLDHCGYVLPWNPMRAVTGTDPSFHDVHHQSWGLKTNFGVHFSVWDRIMGTCFADEEEIARLRRRSRIAQGPTGYRDGSRPKV</sequence>
<protein>
    <recommendedName>
        <fullName evidence="6">Fatty acid hydroxylase domain-containing protein</fullName>
    </recommendedName>
</protein>
<keyword evidence="4 5" id="KW-0472">Membrane</keyword>
<dbReference type="GO" id="GO:0005506">
    <property type="term" value="F:iron ion binding"/>
    <property type="evidence" value="ECO:0007669"/>
    <property type="project" value="InterPro"/>
</dbReference>